<dbReference type="AlphaFoldDB" id="A0A8S1RIQ2"/>
<proteinExistence type="predicted"/>
<sequence length="83" mass="9579">MGICQTQSIKQEKNENNNQKEEQSNQITNQINKQETVKMFDHYTNKIVEVPVLVPATQNSLYSKRQTRSPNFNPNSKQLLALS</sequence>
<comment type="caution">
    <text evidence="2">The sequence shown here is derived from an EMBL/GenBank/DDBJ whole genome shotgun (WGS) entry which is preliminary data.</text>
</comment>
<dbReference type="Proteomes" id="UP000692954">
    <property type="component" value="Unassembled WGS sequence"/>
</dbReference>
<evidence type="ECO:0000256" key="1">
    <source>
        <dbReference type="SAM" id="MobiDB-lite"/>
    </source>
</evidence>
<dbReference type="OrthoDB" id="317915at2759"/>
<feature type="region of interest" description="Disordered" evidence="1">
    <location>
        <begin position="61"/>
        <end position="83"/>
    </location>
</feature>
<accession>A0A8S1RIQ2</accession>
<feature type="region of interest" description="Disordered" evidence="1">
    <location>
        <begin position="1"/>
        <end position="30"/>
    </location>
</feature>
<reference evidence="2" key="1">
    <citation type="submission" date="2021-01" db="EMBL/GenBank/DDBJ databases">
        <authorList>
            <consortium name="Genoscope - CEA"/>
            <person name="William W."/>
        </authorList>
    </citation>
    <scope>NUCLEOTIDE SEQUENCE</scope>
</reference>
<gene>
    <name evidence="2" type="ORF">PSON_ATCC_30995.1.T1690082</name>
</gene>
<dbReference type="EMBL" id="CAJJDN010000169">
    <property type="protein sequence ID" value="CAD8126685.1"/>
    <property type="molecule type" value="Genomic_DNA"/>
</dbReference>
<keyword evidence="3" id="KW-1185">Reference proteome</keyword>
<name>A0A8S1RIQ2_9CILI</name>
<evidence type="ECO:0000313" key="3">
    <source>
        <dbReference type="Proteomes" id="UP000692954"/>
    </source>
</evidence>
<organism evidence="2 3">
    <name type="scientific">Paramecium sonneborni</name>
    <dbReference type="NCBI Taxonomy" id="65129"/>
    <lineage>
        <taxon>Eukaryota</taxon>
        <taxon>Sar</taxon>
        <taxon>Alveolata</taxon>
        <taxon>Ciliophora</taxon>
        <taxon>Intramacronucleata</taxon>
        <taxon>Oligohymenophorea</taxon>
        <taxon>Peniculida</taxon>
        <taxon>Parameciidae</taxon>
        <taxon>Paramecium</taxon>
    </lineage>
</organism>
<protein>
    <submittedName>
        <fullName evidence="2">Uncharacterized protein</fullName>
    </submittedName>
</protein>
<feature type="compositionally biased region" description="Basic and acidic residues" evidence="1">
    <location>
        <begin position="10"/>
        <end position="23"/>
    </location>
</feature>
<evidence type="ECO:0000313" key="2">
    <source>
        <dbReference type="EMBL" id="CAD8126685.1"/>
    </source>
</evidence>